<dbReference type="GO" id="GO:0003755">
    <property type="term" value="F:peptidyl-prolyl cis-trans isomerase activity"/>
    <property type="evidence" value="ECO:0007669"/>
    <property type="project" value="UniProtKB-KW"/>
</dbReference>
<evidence type="ECO:0000256" key="7">
    <source>
        <dbReference type="PROSITE-ProRule" id="PRU00277"/>
    </source>
</evidence>
<dbReference type="OrthoDB" id="9767721at2"/>
<protein>
    <recommendedName>
        <fullName evidence="7">peptidylprolyl isomerase</fullName>
        <ecNumber evidence="7">5.2.1.8</ecNumber>
    </recommendedName>
</protein>
<evidence type="ECO:0000256" key="3">
    <source>
        <dbReference type="ARBA" id="ARBA00022618"/>
    </source>
</evidence>
<dbReference type="Gene3D" id="3.10.50.40">
    <property type="match status" value="1"/>
</dbReference>
<evidence type="ECO:0000256" key="1">
    <source>
        <dbReference type="ARBA" id="ARBA00000971"/>
    </source>
</evidence>
<gene>
    <name evidence="10" type="primary">tig</name>
    <name evidence="10" type="ORF">DWV06_06660</name>
</gene>
<dbReference type="InterPro" id="IPR037041">
    <property type="entry name" value="Trigger_fac_C_sf"/>
</dbReference>
<sequence>MKKKVLLGTLAICIAATMVGCGEKVVKQKDKDYKVSEYVTLGEYKGIKAEKPEVVEVTDEEIQNNIDYDLMDNRSQEKITDRAVQEGDTVNINCSAIVDGKEYEEGSFEEYDLEIGAGDFFEGFESGLVGAKIGDEVELNLKFPDDYDTFEGEIQSGDEEGSESVAGKPVQFKVKINSISVYTTPELTDEFVKKNTEYKTVDEYKKGLRKSLEEQNKKVAEDSAQESVFEKVMENAKVDGYPEELYNEYYDMVKSSYEEMAEQYGMDMGVSEEDIKEEVIMQVQECLVLQMIAEKEKIDLYESEYDKGLKELFEENSENDESLKKPADLEESYGKEEIAEELLFRKVKEFLVSKAEIKIVTIDEFNNSGSEVIETEDEAAEEEMIEEEENAPDEIDENDIQKVE</sequence>
<accession>A0A371AWW7</accession>
<dbReference type="Proteomes" id="UP000255036">
    <property type="component" value="Unassembled WGS sequence"/>
</dbReference>
<dbReference type="InterPro" id="IPR008880">
    <property type="entry name" value="Trigger_fac_C"/>
</dbReference>
<organism evidence="10 11">
    <name type="scientific">Anaerosacchariphilus polymeriproducens</name>
    <dbReference type="NCBI Taxonomy" id="1812858"/>
    <lineage>
        <taxon>Bacteria</taxon>
        <taxon>Bacillati</taxon>
        <taxon>Bacillota</taxon>
        <taxon>Clostridia</taxon>
        <taxon>Lachnospirales</taxon>
        <taxon>Lachnospiraceae</taxon>
        <taxon>Anaerosacchariphilus</taxon>
    </lineage>
</organism>
<dbReference type="NCBIfam" id="TIGR00115">
    <property type="entry name" value="tig"/>
    <property type="match status" value="1"/>
</dbReference>
<comment type="caution">
    <text evidence="10">The sequence shown here is derived from an EMBL/GenBank/DDBJ whole genome shotgun (WGS) entry which is preliminary data.</text>
</comment>
<dbReference type="AlphaFoldDB" id="A0A371AWW7"/>
<evidence type="ECO:0000256" key="6">
    <source>
        <dbReference type="ARBA" id="ARBA00023306"/>
    </source>
</evidence>
<keyword evidence="5 7" id="KW-0413">Isomerase</keyword>
<feature type="domain" description="PPIase FKBP-type" evidence="9">
    <location>
        <begin position="87"/>
        <end position="180"/>
    </location>
</feature>
<dbReference type="SUPFAM" id="SSF109998">
    <property type="entry name" value="Triger factor/SurA peptide-binding domain-like"/>
    <property type="match status" value="1"/>
</dbReference>
<dbReference type="PROSITE" id="PS51257">
    <property type="entry name" value="PROKAR_LIPOPROTEIN"/>
    <property type="match status" value="1"/>
</dbReference>
<dbReference type="Pfam" id="PF05698">
    <property type="entry name" value="Trigger_C"/>
    <property type="match status" value="1"/>
</dbReference>
<dbReference type="GO" id="GO:0015031">
    <property type="term" value="P:protein transport"/>
    <property type="evidence" value="ECO:0007669"/>
    <property type="project" value="InterPro"/>
</dbReference>
<dbReference type="Pfam" id="PF00254">
    <property type="entry name" value="FKBP_C"/>
    <property type="match status" value="1"/>
</dbReference>
<comment type="catalytic activity">
    <reaction evidence="1 7">
        <text>[protein]-peptidylproline (omega=180) = [protein]-peptidylproline (omega=0)</text>
        <dbReference type="Rhea" id="RHEA:16237"/>
        <dbReference type="Rhea" id="RHEA-COMP:10747"/>
        <dbReference type="Rhea" id="RHEA-COMP:10748"/>
        <dbReference type="ChEBI" id="CHEBI:83833"/>
        <dbReference type="ChEBI" id="CHEBI:83834"/>
        <dbReference type="EC" id="5.2.1.8"/>
    </reaction>
</comment>
<dbReference type="GO" id="GO:0051301">
    <property type="term" value="P:cell division"/>
    <property type="evidence" value="ECO:0007669"/>
    <property type="project" value="UniProtKB-KW"/>
</dbReference>
<reference evidence="10 11" key="1">
    <citation type="submission" date="2018-07" db="EMBL/GenBank/DDBJ databases">
        <title>Anaerosacharophilus polymeroproducens gen. nov. sp. nov., an anaerobic bacterium isolated from salt field.</title>
        <authorList>
            <person name="Kim W."/>
            <person name="Yang S.-H."/>
            <person name="Oh J."/>
            <person name="Lee J.-H."/>
            <person name="Kwon K.K."/>
        </authorList>
    </citation>
    <scope>NUCLEOTIDE SEQUENCE [LARGE SCALE GENOMIC DNA]</scope>
    <source>
        <strain evidence="10 11">MCWD5</strain>
    </source>
</reference>
<evidence type="ECO:0000313" key="11">
    <source>
        <dbReference type="Proteomes" id="UP000255036"/>
    </source>
</evidence>
<dbReference type="GO" id="GO:0005737">
    <property type="term" value="C:cytoplasm"/>
    <property type="evidence" value="ECO:0007669"/>
    <property type="project" value="UniProtKB-SubCell"/>
</dbReference>
<evidence type="ECO:0000256" key="4">
    <source>
        <dbReference type="ARBA" id="ARBA00023110"/>
    </source>
</evidence>
<keyword evidence="3" id="KW-0132">Cell division</keyword>
<evidence type="ECO:0000259" key="9">
    <source>
        <dbReference type="PROSITE" id="PS50059"/>
    </source>
</evidence>
<dbReference type="Gene3D" id="1.10.3120.10">
    <property type="entry name" value="Trigger factor, C-terminal domain"/>
    <property type="match status" value="1"/>
</dbReference>
<evidence type="ECO:0000313" key="10">
    <source>
        <dbReference type="EMBL" id="RDU23970.1"/>
    </source>
</evidence>
<dbReference type="GO" id="GO:0006457">
    <property type="term" value="P:protein folding"/>
    <property type="evidence" value="ECO:0007669"/>
    <property type="project" value="InterPro"/>
</dbReference>
<dbReference type="SUPFAM" id="SSF54534">
    <property type="entry name" value="FKBP-like"/>
    <property type="match status" value="1"/>
</dbReference>
<dbReference type="InterPro" id="IPR046357">
    <property type="entry name" value="PPIase_dom_sf"/>
</dbReference>
<keyword evidence="6" id="KW-0131">Cell cycle</keyword>
<feature type="compositionally biased region" description="Acidic residues" evidence="8">
    <location>
        <begin position="373"/>
        <end position="398"/>
    </location>
</feature>
<keyword evidence="4 7" id="KW-0697">Rotamase</keyword>
<comment type="subcellular location">
    <subcellularLocation>
        <location evidence="2">Cytoplasm</location>
    </subcellularLocation>
</comment>
<dbReference type="EMBL" id="QRCT01000016">
    <property type="protein sequence ID" value="RDU23970.1"/>
    <property type="molecule type" value="Genomic_DNA"/>
</dbReference>
<evidence type="ECO:0000256" key="8">
    <source>
        <dbReference type="SAM" id="MobiDB-lite"/>
    </source>
</evidence>
<evidence type="ECO:0000256" key="5">
    <source>
        <dbReference type="ARBA" id="ARBA00023235"/>
    </source>
</evidence>
<keyword evidence="11" id="KW-1185">Reference proteome</keyword>
<dbReference type="PROSITE" id="PS50059">
    <property type="entry name" value="FKBP_PPIASE"/>
    <property type="match status" value="1"/>
</dbReference>
<name>A0A371AWW7_9FIRM</name>
<proteinExistence type="predicted"/>
<feature type="region of interest" description="Disordered" evidence="8">
    <location>
        <begin position="370"/>
        <end position="404"/>
    </location>
</feature>
<dbReference type="InterPro" id="IPR001179">
    <property type="entry name" value="PPIase_FKBP_dom"/>
</dbReference>
<dbReference type="InterPro" id="IPR027304">
    <property type="entry name" value="Trigger_fact/SurA_dom_sf"/>
</dbReference>
<dbReference type="InterPro" id="IPR005215">
    <property type="entry name" value="Trig_fac"/>
</dbReference>
<dbReference type="RefSeq" id="WP_115481404.1">
    <property type="nucleotide sequence ID" value="NZ_QRCT01000016.1"/>
</dbReference>
<dbReference type="EC" id="5.2.1.8" evidence="7"/>
<evidence type="ECO:0000256" key="2">
    <source>
        <dbReference type="ARBA" id="ARBA00004496"/>
    </source>
</evidence>